<evidence type="ECO:0000256" key="2">
    <source>
        <dbReference type="ARBA" id="ARBA00006375"/>
    </source>
</evidence>
<evidence type="ECO:0000313" key="10">
    <source>
        <dbReference type="EMBL" id="CAK0881081.1"/>
    </source>
</evidence>
<sequence>MPLDPRPPRFGLLREIASGSLAAGFTASLFSPLELVKTRLQVQYQFGPPLYSGLGHALRRIAEEEGVAALWRHGFAGFVARDLTFSGFRIGLYPTVRSLYSRRKTAGDDAGLPAKVLSGCTTGMVGSALANPVDVVRVRTSVESGAVDASSGLFTTGLRAGEAPRFRGFGGCARQLASEPLASGAYGGVGASMARAAALSGGQLASYDHCKYLLLKHGGFAEDGALLHAVAPCCLASWP</sequence>
<comment type="caution">
    <text evidence="10">The sequence shown here is derived from an EMBL/GenBank/DDBJ whole genome shotgun (WGS) entry which is preliminary data.</text>
</comment>
<dbReference type="Pfam" id="PF00153">
    <property type="entry name" value="Mito_carr"/>
    <property type="match status" value="2"/>
</dbReference>
<evidence type="ECO:0000256" key="1">
    <source>
        <dbReference type="ARBA" id="ARBA00004141"/>
    </source>
</evidence>
<protein>
    <recommendedName>
        <fullName evidence="12">ADP,ATP carrier protein</fullName>
    </recommendedName>
</protein>
<dbReference type="Gene3D" id="1.50.40.10">
    <property type="entry name" value="Mitochondrial carrier domain"/>
    <property type="match status" value="1"/>
</dbReference>
<comment type="subcellular location">
    <subcellularLocation>
        <location evidence="1">Membrane</location>
        <topology evidence="1">Multi-pass membrane protein</topology>
    </subcellularLocation>
</comment>
<reference evidence="10" key="1">
    <citation type="submission" date="2023-10" db="EMBL/GenBank/DDBJ databases">
        <authorList>
            <person name="Chen Y."/>
            <person name="Shah S."/>
            <person name="Dougan E. K."/>
            <person name="Thang M."/>
            <person name="Chan C."/>
        </authorList>
    </citation>
    <scope>NUCLEOTIDE SEQUENCE [LARGE SCALE GENOMIC DNA]</scope>
</reference>
<keyword evidence="6" id="KW-1133">Transmembrane helix</keyword>
<dbReference type="Proteomes" id="UP001189429">
    <property type="component" value="Unassembled WGS sequence"/>
</dbReference>
<comment type="similarity">
    <text evidence="2 9">Belongs to the mitochondrial carrier (TC 2.A.29) family.</text>
</comment>
<evidence type="ECO:0000256" key="7">
    <source>
        <dbReference type="ARBA" id="ARBA00023136"/>
    </source>
</evidence>
<evidence type="ECO:0000256" key="5">
    <source>
        <dbReference type="ARBA" id="ARBA00022737"/>
    </source>
</evidence>
<evidence type="ECO:0008006" key="12">
    <source>
        <dbReference type="Google" id="ProtNLM"/>
    </source>
</evidence>
<dbReference type="PANTHER" id="PTHR45618">
    <property type="entry name" value="MITOCHONDRIAL DICARBOXYLATE CARRIER-RELATED"/>
    <property type="match status" value="1"/>
</dbReference>
<organism evidence="10 11">
    <name type="scientific">Prorocentrum cordatum</name>
    <dbReference type="NCBI Taxonomy" id="2364126"/>
    <lineage>
        <taxon>Eukaryota</taxon>
        <taxon>Sar</taxon>
        <taxon>Alveolata</taxon>
        <taxon>Dinophyceae</taxon>
        <taxon>Prorocentrales</taxon>
        <taxon>Prorocentraceae</taxon>
        <taxon>Prorocentrum</taxon>
    </lineage>
</organism>
<dbReference type="InterPro" id="IPR023395">
    <property type="entry name" value="MCP_dom_sf"/>
</dbReference>
<keyword evidence="3 9" id="KW-0813">Transport</keyword>
<feature type="repeat" description="Solcar" evidence="8">
    <location>
        <begin position="110"/>
        <end position="213"/>
    </location>
</feature>
<keyword evidence="11" id="KW-1185">Reference proteome</keyword>
<evidence type="ECO:0000313" key="11">
    <source>
        <dbReference type="Proteomes" id="UP001189429"/>
    </source>
</evidence>
<dbReference type="PROSITE" id="PS50920">
    <property type="entry name" value="SOLCAR"/>
    <property type="match status" value="2"/>
</dbReference>
<evidence type="ECO:0000256" key="4">
    <source>
        <dbReference type="ARBA" id="ARBA00022692"/>
    </source>
</evidence>
<evidence type="ECO:0000256" key="8">
    <source>
        <dbReference type="PROSITE-ProRule" id="PRU00282"/>
    </source>
</evidence>
<keyword evidence="4 8" id="KW-0812">Transmembrane</keyword>
<gene>
    <name evidence="10" type="ORF">PCOR1329_LOCUS64025</name>
</gene>
<evidence type="ECO:0000256" key="3">
    <source>
        <dbReference type="ARBA" id="ARBA00022448"/>
    </source>
</evidence>
<proteinExistence type="inferred from homology"/>
<evidence type="ECO:0000256" key="9">
    <source>
        <dbReference type="RuleBase" id="RU000488"/>
    </source>
</evidence>
<keyword evidence="7 8" id="KW-0472">Membrane</keyword>
<name>A0ABN9W7Z3_9DINO</name>
<dbReference type="SUPFAM" id="SSF103506">
    <property type="entry name" value="Mitochondrial carrier"/>
    <property type="match status" value="2"/>
</dbReference>
<evidence type="ECO:0000256" key="6">
    <source>
        <dbReference type="ARBA" id="ARBA00022989"/>
    </source>
</evidence>
<keyword evidence="5" id="KW-0677">Repeat</keyword>
<dbReference type="InterPro" id="IPR050391">
    <property type="entry name" value="Mito_Metabolite_Transporter"/>
</dbReference>
<dbReference type="EMBL" id="CAUYUJ010018149">
    <property type="protein sequence ID" value="CAK0881081.1"/>
    <property type="molecule type" value="Genomic_DNA"/>
</dbReference>
<accession>A0ABN9W7Z3</accession>
<feature type="repeat" description="Solcar" evidence="8">
    <location>
        <begin position="10"/>
        <end position="99"/>
    </location>
</feature>
<dbReference type="InterPro" id="IPR018108">
    <property type="entry name" value="MCP_transmembrane"/>
</dbReference>